<dbReference type="InterPro" id="IPR003593">
    <property type="entry name" value="AAA+_ATPase"/>
</dbReference>
<feature type="domain" description="ABC transporter" evidence="4">
    <location>
        <begin position="2"/>
        <end position="234"/>
    </location>
</feature>
<gene>
    <name evidence="5" type="ORF">SAMN04488561_2154</name>
</gene>
<dbReference type="AlphaFoldDB" id="A0A1H5KMN6"/>
<evidence type="ECO:0000313" key="6">
    <source>
        <dbReference type="Proteomes" id="UP000181980"/>
    </source>
</evidence>
<dbReference type="SUPFAM" id="SSF52540">
    <property type="entry name" value="P-loop containing nucleoside triphosphate hydrolases"/>
    <property type="match status" value="1"/>
</dbReference>
<dbReference type="Gene3D" id="3.40.50.300">
    <property type="entry name" value="P-loop containing nucleotide triphosphate hydrolases"/>
    <property type="match status" value="1"/>
</dbReference>
<keyword evidence="2" id="KW-0547">Nucleotide-binding</keyword>
<dbReference type="PANTHER" id="PTHR42794">
    <property type="entry name" value="HEMIN IMPORT ATP-BINDING PROTEIN HMUV"/>
    <property type="match status" value="1"/>
</dbReference>
<dbReference type="RefSeq" id="WP_069112874.1">
    <property type="nucleotide sequence ID" value="NZ_FNUC01000003.1"/>
</dbReference>
<evidence type="ECO:0000313" key="5">
    <source>
        <dbReference type="EMBL" id="SEE66045.1"/>
    </source>
</evidence>
<accession>A0A1H5KMN6</accession>
<dbReference type="PROSITE" id="PS00211">
    <property type="entry name" value="ABC_TRANSPORTER_1"/>
    <property type="match status" value="1"/>
</dbReference>
<dbReference type="PROSITE" id="PS50893">
    <property type="entry name" value="ABC_TRANSPORTER_2"/>
    <property type="match status" value="1"/>
</dbReference>
<dbReference type="Proteomes" id="UP000181980">
    <property type="component" value="Unassembled WGS sequence"/>
</dbReference>
<reference evidence="6" key="1">
    <citation type="submission" date="2016-10" db="EMBL/GenBank/DDBJ databases">
        <authorList>
            <person name="Varghese N."/>
            <person name="Submissions S."/>
        </authorList>
    </citation>
    <scope>NUCLEOTIDE SEQUENCE [LARGE SCALE GENOMIC DNA]</scope>
    <source>
        <strain evidence="6">DSM 45237</strain>
    </source>
</reference>
<sequence>MIGADGVSFAYGDTLVVDGAHVTAAPGAVVGLIGPNGSGKTTLLRTLYGALAPRAGLVTLDETPVGELKPRELARRLAVVVQEGTGELPLTVTETVLLGRAPHLSTFQRHGRDDYRVAAASLARVGARHLAGRVFAGLSGGEKQRVLIARALAQQADHLLLDEPTNHLDIRYQHEVLHLVSRLDVTTVVVLHDLNLAARYCDELVLLDGGRVAAAGTPDAVLRPEVLEPVYRIGVQRIDTGDGVQLLFRPLDSVPEGATA</sequence>
<dbReference type="Pfam" id="PF00005">
    <property type="entry name" value="ABC_tran"/>
    <property type="match status" value="1"/>
</dbReference>
<dbReference type="EMBL" id="FNUC01000003">
    <property type="protein sequence ID" value="SEE66045.1"/>
    <property type="molecule type" value="Genomic_DNA"/>
</dbReference>
<dbReference type="PANTHER" id="PTHR42794:SF2">
    <property type="entry name" value="ABC TRANSPORTER ATP-BINDING PROTEIN"/>
    <property type="match status" value="1"/>
</dbReference>
<dbReference type="OrthoDB" id="3426016at2"/>
<keyword evidence="3 5" id="KW-0067">ATP-binding</keyword>
<dbReference type="InterPro" id="IPR003439">
    <property type="entry name" value="ABC_transporter-like_ATP-bd"/>
</dbReference>
<dbReference type="SMART" id="SM00382">
    <property type="entry name" value="AAA"/>
    <property type="match status" value="1"/>
</dbReference>
<name>A0A1H5KMN6_9ACTN</name>
<keyword evidence="6" id="KW-1185">Reference proteome</keyword>
<evidence type="ECO:0000256" key="3">
    <source>
        <dbReference type="ARBA" id="ARBA00022840"/>
    </source>
</evidence>
<keyword evidence="1" id="KW-0813">Transport</keyword>
<evidence type="ECO:0000256" key="1">
    <source>
        <dbReference type="ARBA" id="ARBA00022448"/>
    </source>
</evidence>
<evidence type="ECO:0000259" key="4">
    <source>
        <dbReference type="PROSITE" id="PS50893"/>
    </source>
</evidence>
<dbReference type="InterPro" id="IPR027417">
    <property type="entry name" value="P-loop_NTPase"/>
</dbReference>
<dbReference type="GO" id="GO:0016887">
    <property type="term" value="F:ATP hydrolysis activity"/>
    <property type="evidence" value="ECO:0007669"/>
    <property type="project" value="InterPro"/>
</dbReference>
<dbReference type="FunFam" id="3.40.50.300:FF:000134">
    <property type="entry name" value="Iron-enterobactin ABC transporter ATP-binding protein"/>
    <property type="match status" value="1"/>
</dbReference>
<dbReference type="GO" id="GO:0005524">
    <property type="term" value="F:ATP binding"/>
    <property type="evidence" value="ECO:0007669"/>
    <property type="project" value="UniProtKB-KW"/>
</dbReference>
<evidence type="ECO:0000256" key="2">
    <source>
        <dbReference type="ARBA" id="ARBA00022741"/>
    </source>
</evidence>
<proteinExistence type="predicted"/>
<protein>
    <submittedName>
        <fullName evidence="5">Iron complex transport system ATP-binding protein</fullName>
    </submittedName>
</protein>
<dbReference type="STRING" id="561176.SAMN04488561_2154"/>
<dbReference type="CDD" id="cd03214">
    <property type="entry name" value="ABC_Iron-Siderophores_B12_Hemin"/>
    <property type="match status" value="1"/>
</dbReference>
<organism evidence="5 6">
    <name type="scientific">Jiangella alba</name>
    <dbReference type="NCBI Taxonomy" id="561176"/>
    <lineage>
        <taxon>Bacteria</taxon>
        <taxon>Bacillati</taxon>
        <taxon>Actinomycetota</taxon>
        <taxon>Actinomycetes</taxon>
        <taxon>Jiangellales</taxon>
        <taxon>Jiangellaceae</taxon>
        <taxon>Jiangella</taxon>
    </lineage>
</organism>
<dbReference type="InterPro" id="IPR017871">
    <property type="entry name" value="ABC_transporter-like_CS"/>
</dbReference>